<keyword evidence="4" id="KW-1185">Reference proteome</keyword>
<dbReference type="PANTHER" id="PTHR12197">
    <property type="entry name" value="HISTONE-LYSINE N-METHYLTRANSFERASE SMYD"/>
    <property type="match status" value="1"/>
</dbReference>
<dbReference type="CDD" id="cd20071">
    <property type="entry name" value="SET_SMYD"/>
    <property type="match status" value="1"/>
</dbReference>
<dbReference type="Gene3D" id="1.25.40.10">
    <property type="entry name" value="Tetratricopeptide repeat domain"/>
    <property type="match status" value="1"/>
</dbReference>
<evidence type="ECO:0000259" key="2">
    <source>
        <dbReference type="Pfam" id="PF00856"/>
    </source>
</evidence>
<dbReference type="EMBL" id="CAXAMN010021629">
    <property type="protein sequence ID" value="CAK9061624.1"/>
    <property type="molecule type" value="Genomic_DNA"/>
</dbReference>
<dbReference type="Pfam" id="PF00856">
    <property type="entry name" value="SET"/>
    <property type="match status" value="1"/>
</dbReference>
<gene>
    <name evidence="3" type="ORF">CCMP2556_LOCUS30294</name>
</gene>
<sequence>MAVAVVSDAEQPHLGKFLRASKAFQPGDLLLREEPLLRLRRWQDALAAANALRKAQLFVPEGESPSMRRLQQATASEADPETALFVRSVVHFNSFGAGPSGREQVVFPTLARANHSCLPNCLVDADLGTLRAVRPITIGEEVTVSYLDDAGLLMDVKSRQKELQERYEFRCQCRRCTSVDDTRRFSCTCGGDQLPERGRLRCQQCERSSEGSELFEAEEKAAKSLEAARSGDLEEEDEGHELMKCHRFTSKHPHHQLTFALANEFAFPDPEASQQAVLTILDLVLQMPCQLALETGRDLARRLAKNGKEEPARKALQQAAAVAMVLDGKSSIEEVLAEWGETRQRPVAVSKTSKTGDMESLVPEEETNWLQRQRKAAAKPTVKAKKSTPPAPAPASPAQPAEVLAKVGMAL</sequence>
<comment type="caution">
    <text evidence="3">The sequence shown here is derived from an EMBL/GenBank/DDBJ whole genome shotgun (WGS) entry which is preliminary data.</text>
</comment>
<evidence type="ECO:0000256" key="1">
    <source>
        <dbReference type="SAM" id="MobiDB-lite"/>
    </source>
</evidence>
<organism evidence="3 4">
    <name type="scientific">Durusdinium trenchii</name>
    <dbReference type="NCBI Taxonomy" id="1381693"/>
    <lineage>
        <taxon>Eukaryota</taxon>
        <taxon>Sar</taxon>
        <taxon>Alveolata</taxon>
        <taxon>Dinophyceae</taxon>
        <taxon>Suessiales</taxon>
        <taxon>Symbiodiniaceae</taxon>
        <taxon>Durusdinium</taxon>
    </lineage>
</organism>
<dbReference type="Proteomes" id="UP001642484">
    <property type="component" value="Unassembled WGS sequence"/>
</dbReference>
<evidence type="ECO:0000313" key="4">
    <source>
        <dbReference type="Proteomes" id="UP001642484"/>
    </source>
</evidence>
<name>A0ABP0NFN2_9DINO</name>
<dbReference type="PANTHER" id="PTHR12197:SF251">
    <property type="entry name" value="EG:BACR7C10.4 PROTEIN"/>
    <property type="match status" value="1"/>
</dbReference>
<dbReference type="InterPro" id="IPR046341">
    <property type="entry name" value="SET_dom_sf"/>
</dbReference>
<evidence type="ECO:0000313" key="3">
    <source>
        <dbReference type="EMBL" id="CAK9061624.1"/>
    </source>
</evidence>
<reference evidence="3 4" key="1">
    <citation type="submission" date="2024-02" db="EMBL/GenBank/DDBJ databases">
        <authorList>
            <person name="Chen Y."/>
            <person name="Shah S."/>
            <person name="Dougan E. K."/>
            <person name="Thang M."/>
            <person name="Chan C."/>
        </authorList>
    </citation>
    <scope>NUCLEOTIDE SEQUENCE [LARGE SCALE GENOMIC DNA]</scope>
</reference>
<accession>A0ABP0NFN2</accession>
<dbReference type="InterPro" id="IPR011990">
    <property type="entry name" value="TPR-like_helical_dom_sf"/>
</dbReference>
<dbReference type="Gene3D" id="2.170.270.10">
    <property type="entry name" value="SET domain"/>
    <property type="match status" value="1"/>
</dbReference>
<dbReference type="InterPro" id="IPR001214">
    <property type="entry name" value="SET_dom"/>
</dbReference>
<feature type="domain" description="SET" evidence="2">
    <location>
        <begin position="15"/>
        <end position="146"/>
    </location>
</feature>
<protein>
    <recommendedName>
        <fullName evidence="2">SET domain-containing protein</fullName>
    </recommendedName>
</protein>
<dbReference type="SUPFAM" id="SSF82199">
    <property type="entry name" value="SET domain"/>
    <property type="match status" value="1"/>
</dbReference>
<feature type="compositionally biased region" description="Basic residues" evidence="1">
    <location>
        <begin position="372"/>
        <end position="386"/>
    </location>
</feature>
<feature type="region of interest" description="Disordered" evidence="1">
    <location>
        <begin position="347"/>
        <end position="400"/>
    </location>
</feature>
<dbReference type="InterPro" id="IPR050869">
    <property type="entry name" value="H3K4_H4K5_MeTrfase"/>
</dbReference>
<proteinExistence type="predicted"/>